<evidence type="ECO:0000313" key="3">
    <source>
        <dbReference type="EMBL" id="CAG8434117.1"/>
    </source>
</evidence>
<dbReference type="Gene3D" id="3.40.30.10">
    <property type="entry name" value="Glutaredoxin"/>
    <property type="match status" value="1"/>
</dbReference>
<evidence type="ECO:0000313" key="4">
    <source>
        <dbReference type="Proteomes" id="UP000789375"/>
    </source>
</evidence>
<organism evidence="3 4">
    <name type="scientific">Funneliformis mosseae</name>
    <name type="common">Endomycorrhizal fungus</name>
    <name type="synonym">Glomus mosseae</name>
    <dbReference type="NCBI Taxonomy" id="27381"/>
    <lineage>
        <taxon>Eukaryota</taxon>
        <taxon>Fungi</taxon>
        <taxon>Fungi incertae sedis</taxon>
        <taxon>Mucoromycota</taxon>
        <taxon>Glomeromycotina</taxon>
        <taxon>Glomeromycetes</taxon>
        <taxon>Glomerales</taxon>
        <taxon>Glomeraceae</taxon>
        <taxon>Funneliformis</taxon>
    </lineage>
</organism>
<dbReference type="Pfam" id="PF00085">
    <property type="entry name" value="Thioredoxin"/>
    <property type="match status" value="1"/>
</dbReference>
<dbReference type="PANTHER" id="PTHR46115">
    <property type="entry name" value="THIOREDOXIN-LIKE PROTEIN 1"/>
    <property type="match status" value="1"/>
</dbReference>
<dbReference type="AlphaFoldDB" id="A0A9N8V1I4"/>
<dbReference type="CDD" id="cd02947">
    <property type="entry name" value="TRX_family"/>
    <property type="match status" value="1"/>
</dbReference>
<evidence type="ECO:0000256" key="1">
    <source>
        <dbReference type="ARBA" id="ARBA00023157"/>
    </source>
</evidence>
<dbReference type="InterPro" id="IPR036249">
    <property type="entry name" value="Thioredoxin-like_sf"/>
</dbReference>
<dbReference type="PROSITE" id="PS51352">
    <property type="entry name" value="THIOREDOXIN_2"/>
    <property type="match status" value="1"/>
</dbReference>
<keyword evidence="4" id="KW-1185">Reference proteome</keyword>
<dbReference type="PROSITE" id="PS00194">
    <property type="entry name" value="THIOREDOXIN_1"/>
    <property type="match status" value="1"/>
</dbReference>
<dbReference type="Proteomes" id="UP000789375">
    <property type="component" value="Unassembled WGS sequence"/>
</dbReference>
<dbReference type="EMBL" id="CAJVPP010000003">
    <property type="protein sequence ID" value="CAG8434117.1"/>
    <property type="molecule type" value="Genomic_DNA"/>
</dbReference>
<comment type="caution">
    <text evidence="3">The sequence shown here is derived from an EMBL/GenBank/DDBJ whole genome shotgun (WGS) entry which is preliminary data.</text>
</comment>
<proteinExistence type="predicted"/>
<gene>
    <name evidence="3" type="ORF">FMOSSE_LOCUS33</name>
</gene>
<sequence length="87" mass="10015">MPIIINNKDEFNQYLKEGKLVVVDFWADWCGPCRMMAPVFEQLSKDFPNVHFLKVNSDDHGEGQRITEADVVGANKSLLEDNVKKYQ</sequence>
<name>A0A9N8V1I4_FUNMO</name>
<protein>
    <submittedName>
        <fullName evidence="3">10037_t:CDS:1</fullName>
    </submittedName>
</protein>
<evidence type="ECO:0000259" key="2">
    <source>
        <dbReference type="PROSITE" id="PS51352"/>
    </source>
</evidence>
<accession>A0A9N8V1I4</accession>
<dbReference type="InterPro" id="IPR013766">
    <property type="entry name" value="Thioredoxin_domain"/>
</dbReference>
<feature type="domain" description="Thioredoxin" evidence="2">
    <location>
        <begin position="1"/>
        <end position="87"/>
    </location>
</feature>
<dbReference type="SUPFAM" id="SSF52833">
    <property type="entry name" value="Thioredoxin-like"/>
    <property type="match status" value="1"/>
</dbReference>
<dbReference type="InterPro" id="IPR017937">
    <property type="entry name" value="Thioredoxin_CS"/>
</dbReference>
<reference evidence="3" key="1">
    <citation type="submission" date="2021-06" db="EMBL/GenBank/DDBJ databases">
        <authorList>
            <person name="Kallberg Y."/>
            <person name="Tangrot J."/>
            <person name="Rosling A."/>
        </authorList>
    </citation>
    <scope>NUCLEOTIDE SEQUENCE</scope>
    <source>
        <strain evidence="3">87-6 pot B 2015</strain>
    </source>
</reference>
<keyword evidence="1" id="KW-1015">Disulfide bond</keyword>